<reference evidence="1 2" key="1">
    <citation type="submission" date="2019-10" db="EMBL/GenBank/DDBJ databases">
        <authorList>
            <person name="Palmer J.M."/>
        </authorList>
    </citation>
    <scope>NUCLEOTIDE SEQUENCE [LARGE SCALE GENOMIC DNA]</scope>
    <source>
        <strain evidence="1 2">TWF696</strain>
    </source>
</reference>
<protein>
    <recommendedName>
        <fullName evidence="3">C-type lectin domain-containing protein</fullName>
    </recommendedName>
</protein>
<sequence>MRALDARYGRSQGISIALTILASIQGCIAVPYDHLSSYPDVELYKRQEAVNTSTFVLKTLRYYKDPHQAERDMPECYRMRFDSNRGPQLIDLHNWLYSDDNKYRMMPYIIDQVGCYQVACLGDRGKIQLCNNHPAPSYMQFTSTAIYEAVQMLATTFRTMEKHLYWVENDPKGYPPDYWRPLVIDGSCSDRWMEENEPKAMNDRVWGAFNGDGWSVQIDQPAGEAACNASRNFVTGDCRWMNPKICSWPYDTEIELVY</sequence>
<evidence type="ECO:0000313" key="1">
    <source>
        <dbReference type="EMBL" id="KAK6349536.1"/>
    </source>
</evidence>
<dbReference type="Proteomes" id="UP001375240">
    <property type="component" value="Unassembled WGS sequence"/>
</dbReference>
<dbReference type="AlphaFoldDB" id="A0AAV9UXN6"/>
<name>A0AAV9UXN6_9PEZI</name>
<keyword evidence="2" id="KW-1185">Reference proteome</keyword>
<proteinExistence type="predicted"/>
<comment type="caution">
    <text evidence="1">The sequence shown here is derived from an EMBL/GenBank/DDBJ whole genome shotgun (WGS) entry which is preliminary data.</text>
</comment>
<organism evidence="1 2">
    <name type="scientific">Orbilia brochopaga</name>
    <dbReference type="NCBI Taxonomy" id="3140254"/>
    <lineage>
        <taxon>Eukaryota</taxon>
        <taxon>Fungi</taxon>
        <taxon>Dikarya</taxon>
        <taxon>Ascomycota</taxon>
        <taxon>Pezizomycotina</taxon>
        <taxon>Orbiliomycetes</taxon>
        <taxon>Orbiliales</taxon>
        <taxon>Orbiliaceae</taxon>
        <taxon>Orbilia</taxon>
    </lineage>
</organism>
<evidence type="ECO:0000313" key="2">
    <source>
        <dbReference type="Proteomes" id="UP001375240"/>
    </source>
</evidence>
<dbReference type="PROSITE" id="PS51257">
    <property type="entry name" value="PROKAR_LIPOPROTEIN"/>
    <property type="match status" value="1"/>
</dbReference>
<gene>
    <name evidence="1" type="ORF">TWF696_005820</name>
</gene>
<accession>A0AAV9UXN6</accession>
<dbReference type="EMBL" id="JAVHNQ010000004">
    <property type="protein sequence ID" value="KAK6349536.1"/>
    <property type="molecule type" value="Genomic_DNA"/>
</dbReference>
<evidence type="ECO:0008006" key="3">
    <source>
        <dbReference type="Google" id="ProtNLM"/>
    </source>
</evidence>